<accession>A0A848GQG3</accession>
<evidence type="ECO:0000313" key="2">
    <source>
        <dbReference type="Proteomes" id="UP000583266"/>
    </source>
</evidence>
<sequence>MEKKSNDQTVAQATNSNTGVRSLELLIGTWQLGGDASGTVRYEWLEGGFFMLQHVDMKLFGNHIVCVEVIGHMKPFGQEADEQIRSKVYDNAGNTLDYVYELEGNTLTIWGGEKGSPAFFSGTFSEDGNYNSGAWVYPGGGYQSTMQKIQ</sequence>
<dbReference type="AlphaFoldDB" id="A0A848GQG3"/>
<organism evidence="1 2">
    <name type="scientific">Chitinophaga fulva</name>
    <dbReference type="NCBI Taxonomy" id="2728842"/>
    <lineage>
        <taxon>Bacteria</taxon>
        <taxon>Pseudomonadati</taxon>
        <taxon>Bacteroidota</taxon>
        <taxon>Chitinophagia</taxon>
        <taxon>Chitinophagales</taxon>
        <taxon>Chitinophagaceae</taxon>
        <taxon>Chitinophaga</taxon>
    </lineage>
</organism>
<evidence type="ECO:0008006" key="3">
    <source>
        <dbReference type="Google" id="ProtNLM"/>
    </source>
</evidence>
<gene>
    <name evidence="1" type="ORF">HHL17_25785</name>
</gene>
<comment type="caution">
    <text evidence="1">The sequence shown here is derived from an EMBL/GenBank/DDBJ whole genome shotgun (WGS) entry which is preliminary data.</text>
</comment>
<name>A0A848GQG3_9BACT</name>
<proteinExistence type="predicted"/>
<protein>
    <recommendedName>
        <fullName evidence="3">DUF1579 domain-containing protein</fullName>
    </recommendedName>
</protein>
<keyword evidence="2" id="KW-1185">Reference proteome</keyword>
<reference evidence="1 2" key="1">
    <citation type="submission" date="2020-04" db="EMBL/GenBank/DDBJ databases">
        <title>Chitinophaga sp. G-6-1-13 sp. nov., isolated from soil.</title>
        <authorList>
            <person name="Dahal R.H."/>
            <person name="Chaudhary D.K."/>
        </authorList>
    </citation>
    <scope>NUCLEOTIDE SEQUENCE [LARGE SCALE GENOMIC DNA]</scope>
    <source>
        <strain evidence="1 2">G-6-1-13</strain>
    </source>
</reference>
<evidence type="ECO:0000313" key="1">
    <source>
        <dbReference type="EMBL" id="NML40634.1"/>
    </source>
</evidence>
<dbReference type="RefSeq" id="WP_169227724.1">
    <property type="nucleotide sequence ID" value="NZ_JABBGC010000003.1"/>
</dbReference>
<dbReference type="EMBL" id="JABBGC010000003">
    <property type="protein sequence ID" value="NML40634.1"/>
    <property type="molecule type" value="Genomic_DNA"/>
</dbReference>
<dbReference type="Proteomes" id="UP000583266">
    <property type="component" value="Unassembled WGS sequence"/>
</dbReference>